<name>W3WY83_PESFW</name>
<reference evidence="4" key="1">
    <citation type="journal article" date="2015" name="BMC Genomics">
        <title>Genomic and transcriptomic analysis of the endophytic fungus Pestalotiopsis fici reveals its lifestyle and high potential for synthesis of natural products.</title>
        <authorList>
            <person name="Wang X."/>
            <person name="Zhang X."/>
            <person name="Liu L."/>
            <person name="Xiang M."/>
            <person name="Wang W."/>
            <person name="Sun X."/>
            <person name="Che Y."/>
            <person name="Guo L."/>
            <person name="Liu G."/>
            <person name="Guo L."/>
            <person name="Wang C."/>
            <person name="Yin W.B."/>
            <person name="Stadler M."/>
            <person name="Zhang X."/>
            <person name="Liu X."/>
        </authorList>
    </citation>
    <scope>NUCLEOTIDE SEQUENCE [LARGE SCALE GENOMIC DNA]</scope>
    <source>
        <strain evidence="4">W106-1 / CGMCC3.15140</strain>
    </source>
</reference>
<accession>W3WY83</accession>
<feature type="region of interest" description="Disordered" evidence="2">
    <location>
        <begin position="142"/>
        <end position="163"/>
    </location>
</feature>
<proteinExistence type="inferred from homology"/>
<evidence type="ECO:0008006" key="5">
    <source>
        <dbReference type="Google" id="ProtNLM"/>
    </source>
</evidence>
<dbReference type="GO" id="GO:0017057">
    <property type="term" value="F:6-phosphogluconolactonase activity"/>
    <property type="evidence" value="ECO:0007669"/>
    <property type="project" value="TreeGrafter"/>
</dbReference>
<dbReference type="PANTHER" id="PTHR30344">
    <property type="entry name" value="6-PHOSPHOGLUCONOLACTONASE-RELATED"/>
    <property type="match status" value="1"/>
</dbReference>
<sequence length="369" mass="39608">MQLSNLVAYIGTYSSTTTSFLPGGVHVWSLSADGRNATPIQFIEKPSEAGYLFYAKNLSTLYVVDEKKTDGRGPVSAPASVHAFDVNLTTAELTWKNSQISPGANPTFLDYSAKHNALFIIQYSLANDGTIAGLQDVVVLDGHGPDPNGSPQSGGHAQASAHAHSASVDPSDSFLAVADKGADRIYIYHVDGETLEPAYVFNATAGTGPRHVAWSQKSDPTWFFVTYELSSEVASFQIDPETGSVTLLDVVSSVGTNFSRYNEPADIQVHPTNERLVYVNNRGEDTIAWFNVDDAGKLSLLGSVMLTQSLNAGVAARSFRFSPAGDFLLVADRPENAIRAYSVDQGNGNLEQVATWAVSEPAFVCIVEF</sequence>
<gene>
    <name evidence="3" type="ORF">PFICI_08686</name>
</gene>
<dbReference type="HOGENOM" id="CLU_038716_5_1_1"/>
<comment type="similarity">
    <text evidence="1">Belongs to the cycloisomerase 2 family.</text>
</comment>
<evidence type="ECO:0000256" key="1">
    <source>
        <dbReference type="ARBA" id="ARBA00005564"/>
    </source>
</evidence>
<evidence type="ECO:0000313" key="4">
    <source>
        <dbReference type="Proteomes" id="UP000030651"/>
    </source>
</evidence>
<protein>
    <recommendedName>
        <fullName evidence="5">6-phosphogluconolactonase</fullName>
    </recommendedName>
</protein>
<dbReference type="InterPro" id="IPR011048">
    <property type="entry name" value="Haem_d1_sf"/>
</dbReference>
<dbReference type="InParanoid" id="W3WY83"/>
<dbReference type="KEGG" id="pfy:PFICI_08686"/>
<dbReference type="InterPro" id="IPR019405">
    <property type="entry name" value="Lactonase_7-beta_prop"/>
</dbReference>
<organism evidence="3 4">
    <name type="scientific">Pestalotiopsis fici (strain W106-1 / CGMCC3.15140)</name>
    <dbReference type="NCBI Taxonomy" id="1229662"/>
    <lineage>
        <taxon>Eukaryota</taxon>
        <taxon>Fungi</taxon>
        <taxon>Dikarya</taxon>
        <taxon>Ascomycota</taxon>
        <taxon>Pezizomycotina</taxon>
        <taxon>Sordariomycetes</taxon>
        <taxon>Xylariomycetidae</taxon>
        <taxon>Amphisphaeriales</taxon>
        <taxon>Sporocadaceae</taxon>
        <taxon>Pestalotiopsis</taxon>
    </lineage>
</organism>
<keyword evidence="4" id="KW-1185">Reference proteome</keyword>
<dbReference type="Proteomes" id="UP000030651">
    <property type="component" value="Unassembled WGS sequence"/>
</dbReference>
<dbReference type="Gene3D" id="2.130.10.10">
    <property type="entry name" value="YVTN repeat-like/Quinoprotein amine dehydrogenase"/>
    <property type="match status" value="1"/>
</dbReference>
<dbReference type="PANTHER" id="PTHR30344:SF1">
    <property type="entry name" value="6-PHOSPHOGLUCONOLACTONASE"/>
    <property type="match status" value="1"/>
</dbReference>
<dbReference type="RefSeq" id="XP_007835458.1">
    <property type="nucleotide sequence ID" value="XM_007837267.1"/>
</dbReference>
<feature type="compositionally biased region" description="Low complexity" evidence="2">
    <location>
        <begin position="153"/>
        <end position="163"/>
    </location>
</feature>
<evidence type="ECO:0000256" key="2">
    <source>
        <dbReference type="SAM" id="MobiDB-lite"/>
    </source>
</evidence>
<dbReference type="OrthoDB" id="2142986at2759"/>
<evidence type="ECO:0000313" key="3">
    <source>
        <dbReference type="EMBL" id="ETS78833.1"/>
    </source>
</evidence>
<dbReference type="SUPFAM" id="SSF51004">
    <property type="entry name" value="C-terminal (heme d1) domain of cytochrome cd1-nitrite reductase"/>
    <property type="match status" value="1"/>
</dbReference>
<dbReference type="GeneID" id="19273699"/>
<dbReference type="Pfam" id="PF10282">
    <property type="entry name" value="Lactonase"/>
    <property type="match status" value="1"/>
</dbReference>
<dbReference type="EMBL" id="KI912114">
    <property type="protein sequence ID" value="ETS78833.1"/>
    <property type="molecule type" value="Genomic_DNA"/>
</dbReference>
<dbReference type="OMA" id="CPRHFMF"/>
<dbReference type="AlphaFoldDB" id="W3WY83"/>
<dbReference type="InterPro" id="IPR015943">
    <property type="entry name" value="WD40/YVTN_repeat-like_dom_sf"/>
</dbReference>
<dbReference type="InterPro" id="IPR050282">
    <property type="entry name" value="Cycloisomerase_2"/>
</dbReference>